<dbReference type="GO" id="GO:0016787">
    <property type="term" value="F:hydrolase activity"/>
    <property type="evidence" value="ECO:0007669"/>
    <property type="project" value="UniProtKB-KW"/>
</dbReference>
<dbReference type="AlphaFoldDB" id="A0A4Y3R3X2"/>
<proteinExistence type="predicted"/>
<evidence type="ECO:0000313" key="3">
    <source>
        <dbReference type="EMBL" id="GEB52396.1"/>
    </source>
</evidence>
<sequence>MTAERARAARADPDRTSVQVEFRKYDGRLSARWTADRLGEDEHGVWLGTARGVAVEADAGGWTNRFAHVLLVPDGRWWTATFCAAPAPEVYCDVCTVPEWNADRTVLRTVDLDLDVVRSPGGEARLKDEDEFAEHRLTYGYPDDVVSRARRTAARLLEAARLDGHGTEPFVSAWRPWLDLVG</sequence>
<keyword evidence="4" id="KW-1185">Reference proteome</keyword>
<dbReference type="InterPro" id="IPR035930">
    <property type="entry name" value="FomD-like_sf"/>
</dbReference>
<evidence type="ECO:0000256" key="1">
    <source>
        <dbReference type="ARBA" id="ARBA00022801"/>
    </source>
</evidence>
<keyword evidence="1" id="KW-0378">Hydrolase</keyword>
<gene>
    <name evidence="3" type="ORF">SCA03_49470</name>
</gene>
<organism evidence="3 4">
    <name type="scientific">Streptomyces cacaoi</name>
    <dbReference type="NCBI Taxonomy" id="1898"/>
    <lineage>
        <taxon>Bacteria</taxon>
        <taxon>Bacillati</taxon>
        <taxon>Actinomycetota</taxon>
        <taxon>Actinomycetes</taxon>
        <taxon>Kitasatosporales</taxon>
        <taxon>Streptomycetaceae</taxon>
        <taxon>Streptomyces</taxon>
    </lineage>
</organism>
<dbReference type="InterPro" id="IPR007295">
    <property type="entry name" value="DUF402"/>
</dbReference>
<dbReference type="PANTHER" id="PTHR39159:SF1">
    <property type="entry name" value="UPF0374 PROTEIN YGAC"/>
    <property type="match status" value="1"/>
</dbReference>
<dbReference type="EMBL" id="BJMM01000030">
    <property type="protein sequence ID" value="GEB52396.1"/>
    <property type="molecule type" value="Genomic_DNA"/>
</dbReference>
<evidence type="ECO:0000313" key="4">
    <source>
        <dbReference type="Proteomes" id="UP000319210"/>
    </source>
</evidence>
<reference evidence="3 4" key="1">
    <citation type="submission" date="2019-06" db="EMBL/GenBank/DDBJ databases">
        <title>Whole genome shotgun sequence of Streptomyces cacaoi subsp. cacaoi NBRC 12748.</title>
        <authorList>
            <person name="Hosoyama A."/>
            <person name="Uohara A."/>
            <person name="Ohji S."/>
            <person name="Ichikawa N."/>
        </authorList>
    </citation>
    <scope>NUCLEOTIDE SEQUENCE [LARGE SCALE GENOMIC DNA]</scope>
    <source>
        <strain evidence="3 4">NBRC 12748</strain>
    </source>
</reference>
<accession>A0A4Y3R3X2</accession>
<dbReference type="Pfam" id="PF04167">
    <property type="entry name" value="DUF402"/>
    <property type="match status" value="1"/>
</dbReference>
<protein>
    <recommendedName>
        <fullName evidence="2">DUF402 domain-containing protein</fullName>
    </recommendedName>
</protein>
<dbReference type="RefSeq" id="WP_230988884.1">
    <property type="nucleotide sequence ID" value="NZ_BJMM01000030.1"/>
</dbReference>
<dbReference type="InterPro" id="IPR050212">
    <property type="entry name" value="Ntdp-like"/>
</dbReference>
<dbReference type="PANTHER" id="PTHR39159">
    <property type="match status" value="1"/>
</dbReference>
<dbReference type="Proteomes" id="UP000319210">
    <property type="component" value="Unassembled WGS sequence"/>
</dbReference>
<dbReference type="Gene3D" id="2.40.380.10">
    <property type="entry name" value="FomD-like"/>
    <property type="match status" value="1"/>
</dbReference>
<name>A0A4Y3R3X2_STRCI</name>
<feature type="domain" description="DUF402" evidence="2">
    <location>
        <begin position="26"/>
        <end position="162"/>
    </location>
</feature>
<comment type="caution">
    <text evidence="3">The sequence shown here is derived from an EMBL/GenBank/DDBJ whole genome shotgun (WGS) entry which is preliminary data.</text>
</comment>
<dbReference type="SUPFAM" id="SSF159234">
    <property type="entry name" value="FomD-like"/>
    <property type="match status" value="1"/>
</dbReference>
<evidence type="ECO:0000259" key="2">
    <source>
        <dbReference type="Pfam" id="PF04167"/>
    </source>
</evidence>